<name>A0A2T4MZD1_AERVE</name>
<dbReference type="AlphaFoldDB" id="A0A2T4MZD1"/>
<gene>
    <name evidence="1" type="ORF">DAA48_16750</name>
</gene>
<protein>
    <submittedName>
        <fullName evidence="1">Uncharacterized protein</fullName>
    </submittedName>
</protein>
<dbReference type="RefSeq" id="WP_107684081.1">
    <property type="nucleotide sequence ID" value="NZ_PZKL01000038.1"/>
</dbReference>
<evidence type="ECO:0000313" key="2">
    <source>
        <dbReference type="Proteomes" id="UP000241986"/>
    </source>
</evidence>
<evidence type="ECO:0000313" key="1">
    <source>
        <dbReference type="EMBL" id="PTH79912.1"/>
    </source>
</evidence>
<dbReference type="Proteomes" id="UP000241986">
    <property type="component" value="Unassembled WGS sequence"/>
</dbReference>
<accession>A0A2T4MZD1</accession>
<proteinExistence type="predicted"/>
<organism evidence="1 2">
    <name type="scientific">Aeromonas veronii</name>
    <dbReference type="NCBI Taxonomy" id="654"/>
    <lineage>
        <taxon>Bacteria</taxon>
        <taxon>Pseudomonadati</taxon>
        <taxon>Pseudomonadota</taxon>
        <taxon>Gammaproteobacteria</taxon>
        <taxon>Aeromonadales</taxon>
        <taxon>Aeromonadaceae</taxon>
        <taxon>Aeromonas</taxon>
    </lineage>
</organism>
<sequence>MAVNYYWNIEQVVTESNDTYEAGEIIDHWRYDKAKDAIRFIEESKPEKGQQKRLSLVREIWDKNECEMETRSWAYIDNENQLPNAFLDADGRWDADMPKKFSDEFNKAMSRK</sequence>
<comment type="caution">
    <text evidence="1">The sequence shown here is derived from an EMBL/GenBank/DDBJ whole genome shotgun (WGS) entry which is preliminary data.</text>
</comment>
<dbReference type="EMBL" id="PZKL01000038">
    <property type="protein sequence ID" value="PTH79912.1"/>
    <property type="molecule type" value="Genomic_DNA"/>
</dbReference>
<reference evidence="1 2" key="1">
    <citation type="submission" date="2018-03" db="EMBL/GenBank/DDBJ databases">
        <title>Aeromonas veronii whole genome sequencing and analysis.</title>
        <authorList>
            <person name="Xie H."/>
            <person name="Liu T."/>
            <person name="Wang K."/>
        </authorList>
    </citation>
    <scope>NUCLEOTIDE SEQUENCE [LARGE SCALE GENOMIC DNA]</scope>
    <source>
        <strain evidence="1 2">XH.VA.1</strain>
    </source>
</reference>